<dbReference type="InterPro" id="IPR006797">
    <property type="entry name" value="PRELI/MSF1_dom"/>
</dbReference>
<proteinExistence type="predicted"/>
<dbReference type="GO" id="GO:0005758">
    <property type="term" value="C:mitochondrial intermembrane space"/>
    <property type="evidence" value="ECO:0007669"/>
    <property type="project" value="InterPro"/>
</dbReference>
<evidence type="ECO:0000259" key="1">
    <source>
        <dbReference type="PROSITE" id="PS50904"/>
    </source>
</evidence>
<keyword evidence="3" id="KW-1185">Reference proteome</keyword>
<dbReference type="Pfam" id="PF04707">
    <property type="entry name" value="PRELI"/>
    <property type="match status" value="1"/>
</dbReference>
<name>A0AA39EZT4_MICHY</name>
<accession>A0AA39EZT4</accession>
<comment type="caution">
    <text evidence="2">The sequence shown here is derived from an EMBL/GenBank/DDBJ whole genome shotgun (WGS) entry which is preliminary data.</text>
</comment>
<dbReference type="PROSITE" id="PS50904">
    <property type="entry name" value="PRELI_MSF1"/>
    <property type="match status" value="1"/>
</dbReference>
<gene>
    <name evidence="2" type="ORF">PV327_009546</name>
</gene>
<dbReference type="InterPro" id="IPR037365">
    <property type="entry name" value="Slowmo/Ups"/>
</dbReference>
<protein>
    <recommendedName>
        <fullName evidence="1">PRELI/MSF1 domain-containing protein</fullName>
    </recommendedName>
</protein>
<evidence type="ECO:0000313" key="2">
    <source>
        <dbReference type="EMBL" id="KAK0161027.1"/>
    </source>
</evidence>
<reference evidence="2" key="1">
    <citation type="journal article" date="2023" name="bioRxiv">
        <title>Scaffold-level genome assemblies of two parasitoid biocontrol wasps reveal the parthenogenesis mechanism and an associated novel virus.</title>
        <authorList>
            <person name="Inwood S."/>
            <person name="Skelly J."/>
            <person name="Guhlin J."/>
            <person name="Harrop T."/>
            <person name="Goldson S."/>
            <person name="Dearden P."/>
        </authorList>
    </citation>
    <scope>NUCLEOTIDE SEQUENCE</scope>
    <source>
        <strain evidence="2">Lincoln</strain>
        <tissue evidence="2">Whole body</tissue>
    </source>
</reference>
<dbReference type="PANTHER" id="PTHR11158">
    <property type="entry name" value="MSF1/PX19 RELATED"/>
    <property type="match status" value="1"/>
</dbReference>
<dbReference type="Proteomes" id="UP001168972">
    <property type="component" value="Unassembled WGS sequence"/>
</dbReference>
<dbReference type="AlphaFoldDB" id="A0AA39EZT4"/>
<feature type="domain" description="PRELI/MSF1" evidence="1">
    <location>
        <begin position="1"/>
        <end position="106"/>
    </location>
</feature>
<dbReference type="EMBL" id="JAQQBR010001835">
    <property type="protein sequence ID" value="KAK0161027.1"/>
    <property type="molecule type" value="Genomic_DNA"/>
</dbReference>
<organism evidence="2 3">
    <name type="scientific">Microctonus hyperodae</name>
    <name type="common">Parasitoid wasp</name>
    <dbReference type="NCBI Taxonomy" id="165561"/>
    <lineage>
        <taxon>Eukaryota</taxon>
        <taxon>Metazoa</taxon>
        <taxon>Ecdysozoa</taxon>
        <taxon>Arthropoda</taxon>
        <taxon>Hexapoda</taxon>
        <taxon>Insecta</taxon>
        <taxon>Pterygota</taxon>
        <taxon>Neoptera</taxon>
        <taxon>Endopterygota</taxon>
        <taxon>Hymenoptera</taxon>
        <taxon>Apocrita</taxon>
        <taxon>Ichneumonoidea</taxon>
        <taxon>Braconidae</taxon>
        <taxon>Euphorinae</taxon>
        <taxon>Microctonus</taxon>
    </lineage>
</organism>
<reference evidence="2" key="2">
    <citation type="submission" date="2023-03" db="EMBL/GenBank/DDBJ databases">
        <authorList>
            <person name="Inwood S.N."/>
            <person name="Skelly J.G."/>
            <person name="Guhlin J."/>
            <person name="Harrop T.W.R."/>
            <person name="Goldson S.G."/>
            <person name="Dearden P.K."/>
        </authorList>
    </citation>
    <scope>NUCLEOTIDE SEQUENCE</scope>
    <source>
        <strain evidence="2">Lincoln</strain>
        <tissue evidence="2">Whole body</tissue>
    </source>
</reference>
<evidence type="ECO:0000313" key="3">
    <source>
        <dbReference type="Proteomes" id="UP001168972"/>
    </source>
</evidence>
<sequence length="106" mass="12181">MKIWTTEHTFNHPWNTVVAAALRKYPNPLNEAVLGADVIDRKVENGILYTHRLVVSEFKFPSYAQAIIGHAKEHYASERSHVDPVKQEMILRTRNCRASSQIILIQ</sequence>